<dbReference type="RefSeq" id="WP_049725081.1">
    <property type="nucleotide sequence ID" value="NZ_CP012154.1"/>
</dbReference>
<dbReference type="Pfam" id="PF03781">
    <property type="entry name" value="FGE-sulfatase"/>
    <property type="match status" value="1"/>
</dbReference>
<dbReference type="STRING" id="1579979.WM2015_1067"/>
<dbReference type="Gene3D" id="3.90.1580.10">
    <property type="entry name" value="paralog of FGE (formylglycine-generating enzyme)"/>
    <property type="match status" value="1"/>
</dbReference>
<gene>
    <name evidence="3" type="ORF">WM2015_1067</name>
</gene>
<dbReference type="InterPro" id="IPR000719">
    <property type="entry name" value="Prot_kinase_dom"/>
</dbReference>
<dbReference type="GO" id="GO:0004672">
    <property type="term" value="F:protein kinase activity"/>
    <property type="evidence" value="ECO:0007669"/>
    <property type="project" value="InterPro"/>
</dbReference>
<proteinExistence type="predicted"/>
<dbReference type="Proteomes" id="UP000066624">
    <property type="component" value="Chromosome"/>
</dbReference>
<reference evidence="3 4" key="1">
    <citation type="submission" date="2015-07" db="EMBL/GenBank/DDBJ databases">
        <authorList>
            <person name="Noorani M."/>
        </authorList>
    </citation>
    <scope>NUCLEOTIDE SEQUENCE [LARGE SCALE GENOMIC DNA]</scope>
    <source>
        <strain evidence="3 4">KCTC 42284</strain>
    </source>
</reference>
<keyword evidence="3" id="KW-0418">Kinase</keyword>
<dbReference type="Gene3D" id="1.10.510.10">
    <property type="entry name" value="Transferase(Phosphotransferase) domain 1"/>
    <property type="match status" value="1"/>
</dbReference>
<dbReference type="PROSITE" id="PS00108">
    <property type="entry name" value="PROTEIN_KINASE_ST"/>
    <property type="match status" value="1"/>
</dbReference>
<sequence>MNQIGRYTILKRLGGGGFGEVFLGEDPQIGRQVAIKVFKPKDENLIAFATSSDEEGLEILRARFLNEAKILATLDEEPNIVNVLEYGETEDGAPYYVMPYLPGSLAEELGKDVFDVNALEELPEAQRPRALPLDRSIEVLEQLLTGLAAAHSKGLIHRDIKPSNLMFSESGQIRIVDFGIAKAPDGQHSTVSQLGIGSRNYMAPEQRESAKHVDARADIYSVGVVAYRMLTGKLPVGRFADPNVAVPQLGQAMNDVLLAFLAQVKAERPADAAAALARFQKAKASVGQAGSESDTGTWAGGGEAEVRDELKPLRARIAEVVGEHGRIPPHDREGLLALASIADLGETDLDRLIDEVVKADRTLAAKSRVVATLTQRIQARKGALDARAMESLDAAASAVGWDREKLQALMDELVSELGLGSQHSYADQRARLSNKNQDKASRPLPLRGVVAVLVVVLVLGAGGYGVVQWREGQISDAAAEEAWQLAQDEDTVEAYEDFIEVWPDSRAVRTARERLAALETEAVGATPQPGETFRDCPDCPEMVVIPAGEFTMGSPAGEADRQDNEGPQRQVDIAAFALAKTEVTVAEFRRFVEATGYRTDAERNAGGNEGCFAYQGGTDFGFTPDTSWRNPGFSQGEEHPATCLSWNDAQAYVTWLSEQTGEDYRLPSEAEQEYVLRAGSRTTFPWGGSADGACGHGNVLDRTAIRSTLSNWASIAVGCTDNQVFMAPVGSYRSNAFGLHDVTGNVLEWGADCWNESYRGAPSDGRAWMSGDCGRAVLRGGSWFILDQGLRSANRYGAPRDNRGSTGFRPARSVTL</sequence>
<dbReference type="AlphaFoldDB" id="A0A0K0XUT4"/>
<name>A0A0K0XUT4_9GAMM</name>
<organism evidence="3 4">
    <name type="scientific">Wenzhouxiangella marina</name>
    <dbReference type="NCBI Taxonomy" id="1579979"/>
    <lineage>
        <taxon>Bacteria</taxon>
        <taxon>Pseudomonadati</taxon>
        <taxon>Pseudomonadota</taxon>
        <taxon>Gammaproteobacteria</taxon>
        <taxon>Chromatiales</taxon>
        <taxon>Wenzhouxiangellaceae</taxon>
        <taxon>Wenzhouxiangella</taxon>
    </lineage>
</organism>
<dbReference type="InterPro" id="IPR016187">
    <property type="entry name" value="CTDL_fold"/>
</dbReference>
<dbReference type="InterPro" id="IPR005532">
    <property type="entry name" value="SUMF_dom"/>
</dbReference>
<dbReference type="OrthoDB" id="9801841at2"/>
<dbReference type="GO" id="GO:0005524">
    <property type="term" value="F:ATP binding"/>
    <property type="evidence" value="ECO:0007669"/>
    <property type="project" value="UniProtKB-UniRule"/>
</dbReference>
<dbReference type="Pfam" id="PF00069">
    <property type="entry name" value="Pkinase"/>
    <property type="match status" value="1"/>
</dbReference>
<evidence type="ECO:0000313" key="3">
    <source>
        <dbReference type="EMBL" id="AKS41443.1"/>
    </source>
</evidence>
<dbReference type="Gene3D" id="3.30.200.20">
    <property type="entry name" value="Phosphorylase Kinase, domain 1"/>
    <property type="match status" value="1"/>
</dbReference>
<dbReference type="PANTHER" id="PTHR23150:SF35">
    <property type="entry name" value="BLL6746 PROTEIN"/>
    <property type="match status" value="1"/>
</dbReference>
<keyword evidence="1" id="KW-0547">Nucleotide-binding</keyword>
<accession>A0A0K0XUT4</accession>
<dbReference type="PROSITE" id="PS50011">
    <property type="entry name" value="PROTEIN_KINASE_DOM"/>
    <property type="match status" value="1"/>
</dbReference>
<evidence type="ECO:0000256" key="1">
    <source>
        <dbReference type="ARBA" id="ARBA00022741"/>
    </source>
</evidence>
<dbReference type="GO" id="GO:0120147">
    <property type="term" value="F:formylglycine-generating oxidase activity"/>
    <property type="evidence" value="ECO:0007669"/>
    <property type="project" value="TreeGrafter"/>
</dbReference>
<keyword evidence="2" id="KW-0067">ATP-binding</keyword>
<dbReference type="PANTHER" id="PTHR23150">
    <property type="entry name" value="SULFATASE MODIFYING FACTOR 1, 2"/>
    <property type="match status" value="1"/>
</dbReference>
<protein>
    <submittedName>
        <fullName evidence="3">Serine/threonine-protein kinase pkn1</fullName>
    </submittedName>
</protein>
<keyword evidence="4" id="KW-1185">Reference proteome</keyword>
<dbReference type="InterPro" id="IPR008271">
    <property type="entry name" value="Ser/Thr_kinase_AS"/>
</dbReference>
<dbReference type="KEGG" id="wma:WM2015_1067"/>
<evidence type="ECO:0000256" key="2">
    <source>
        <dbReference type="ARBA" id="ARBA00022840"/>
    </source>
</evidence>
<evidence type="ECO:0000313" key="4">
    <source>
        <dbReference type="Proteomes" id="UP000066624"/>
    </source>
</evidence>
<dbReference type="SUPFAM" id="SSF56112">
    <property type="entry name" value="Protein kinase-like (PK-like)"/>
    <property type="match status" value="1"/>
</dbReference>
<dbReference type="InterPro" id="IPR011009">
    <property type="entry name" value="Kinase-like_dom_sf"/>
</dbReference>
<keyword evidence="3" id="KW-0808">Transferase</keyword>
<dbReference type="InterPro" id="IPR017441">
    <property type="entry name" value="Protein_kinase_ATP_BS"/>
</dbReference>
<dbReference type="PATRIC" id="fig|1579979.3.peg.1090"/>
<dbReference type="SMART" id="SM00220">
    <property type="entry name" value="S_TKc"/>
    <property type="match status" value="1"/>
</dbReference>
<dbReference type="InterPro" id="IPR042095">
    <property type="entry name" value="SUMF_sf"/>
</dbReference>
<dbReference type="EMBL" id="CP012154">
    <property type="protein sequence ID" value="AKS41443.1"/>
    <property type="molecule type" value="Genomic_DNA"/>
</dbReference>
<dbReference type="SUPFAM" id="SSF56436">
    <property type="entry name" value="C-type lectin-like"/>
    <property type="match status" value="1"/>
</dbReference>
<dbReference type="InterPro" id="IPR051043">
    <property type="entry name" value="Sulfatase_Mod_Factor_Kinase"/>
</dbReference>
<dbReference type="CDD" id="cd14014">
    <property type="entry name" value="STKc_PknB_like"/>
    <property type="match status" value="1"/>
</dbReference>
<dbReference type="PROSITE" id="PS00107">
    <property type="entry name" value="PROTEIN_KINASE_ATP"/>
    <property type="match status" value="1"/>
</dbReference>